<proteinExistence type="inferred from homology"/>
<evidence type="ECO:0000313" key="9">
    <source>
        <dbReference type="Proteomes" id="UP000027120"/>
    </source>
</evidence>
<dbReference type="SUPFAM" id="SSF103481">
    <property type="entry name" value="Multidrug resistance efflux transporter EmrE"/>
    <property type="match status" value="1"/>
</dbReference>
<keyword evidence="9" id="KW-1185">Reference proteome</keyword>
<dbReference type="PANTHER" id="PTHR31218">
    <property type="entry name" value="WAT1-RELATED PROTEIN"/>
    <property type="match status" value="1"/>
</dbReference>
<accession>A0A067FSX4</accession>
<feature type="domain" description="EamA" evidence="7">
    <location>
        <begin position="186"/>
        <end position="325"/>
    </location>
</feature>
<dbReference type="Proteomes" id="UP000027120">
    <property type="component" value="Unassembled WGS sequence"/>
</dbReference>
<dbReference type="InterPro" id="IPR037185">
    <property type="entry name" value="EmrE-like"/>
</dbReference>
<comment type="similarity">
    <text evidence="2 6">Belongs to the drug/metabolite transporter (DMT) superfamily. Plant drug/metabolite exporter (P-DME) (TC 2.A.7.4) family.</text>
</comment>
<feature type="transmembrane region" description="Helical" evidence="6">
    <location>
        <begin position="281"/>
        <end position="302"/>
    </location>
</feature>
<evidence type="ECO:0000256" key="6">
    <source>
        <dbReference type="RuleBase" id="RU363077"/>
    </source>
</evidence>
<protein>
    <recommendedName>
        <fullName evidence="6">WAT1-related protein</fullName>
    </recommendedName>
</protein>
<dbReference type="GO" id="GO:0022857">
    <property type="term" value="F:transmembrane transporter activity"/>
    <property type="evidence" value="ECO:0007669"/>
    <property type="project" value="InterPro"/>
</dbReference>
<feature type="transmembrane region" description="Helical" evidence="6">
    <location>
        <begin position="137"/>
        <end position="157"/>
    </location>
</feature>
<comment type="subcellular location">
    <subcellularLocation>
        <location evidence="1 6">Membrane</location>
        <topology evidence="1 6">Multi-pass membrane protein</topology>
    </subcellularLocation>
</comment>
<organism evidence="8 9">
    <name type="scientific">Citrus sinensis</name>
    <name type="common">Sweet orange</name>
    <name type="synonym">Citrus aurantium var. sinensis</name>
    <dbReference type="NCBI Taxonomy" id="2711"/>
    <lineage>
        <taxon>Eukaryota</taxon>
        <taxon>Viridiplantae</taxon>
        <taxon>Streptophyta</taxon>
        <taxon>Embryophyta</taxon>
        <taxon>Tracheophyta</taxon>
        <taxon>Spermatophyta</taxon>
        <taxon>Magnoliopsida</taxon>
        <taxon>eudicotyledons</taxon>
        <taxon>Gunneridae</taxon>
        <taxon>Pentapetalae</taxon>
        <taxon>rosids</taxon>
        <taxon>malvids</taxon>
        <taxon>Sapindales</taxon>
        <taxon>Rutaceae</taxon>
        <taxon>Aurantioideae</taxon>
        <taxon>Citrus</taxon>
    </lineage>
</organism>
<keyword evidence="3 6" id="KW-0812">Transmembrane</keyword>
<evidence type="ECO:0000256" key="2">
    <source>
        <dbReference type="ARBA" id="ARBA00007635"/>
    </source>
</evidence>
<dbReference type="InterPro" id="IPR000620">
    <property type="entry name" value="EamA_dom"/>
</dbReference>
<evidence type="ECO:0000256" key="4">
    <source>
        <dbReference type="ARBA" id="ARBA00022989"/>
    </source>
</evidence>
<feature type="transmembrane region" description="Helical" evidence="6">
    <location>
        <begin position="256"/>
        <end position="274"/>
    </location>
</feature>
<feature type="transmembrane region" description="Helical" evidence="6">
    <location>
        <begin position="216"/>
        <end position="236"/>
    </location>
</feature>
<reference evidence="8 9" key="1">
    <citation type="submission" date="2014-04" db="EMBL/GenBank/DDBJ databases">
        <authorList>
            <consortium name="International Citrus Genome Consortium"/>
            <person name="Gmitter F."/>
            <person name="Chen C."/>
            <person name="Farmerie W."/>
            <person name="Harkins T."/>
            <person name="Desany B."/>
            <person name="Mohiuddin M."/>
            <person name="Kodira C."/>
            <person name="Borodovsky M."/>
            <person name="Lomsadze A."/>
            <person name="Burns P."/>
            <person name="Jenkins J."/>
            <person name="Prochnik S."/>
            <person name="Shu S."/>
            <person name="Chapman J."/>
            <person name="Pitluck S."/>
            <person name="Schmutz J."/>
            <person name="Rokhsar D."/>
        </authorList>
    </citation>
    <scope>NUCLEOTIDE SEQUENCE</scope>
</reference>
<gene>
    <name evidence="8" type="ORF">CISIN_1g018934mg</name>
</gene>
<evidence type="ECO:0000256" key="3">
    <source>
        <dbReference type="ARBA" id="ARBA00022692"/>
    </source>
</evidence>
<dbReference type="GO" id="GO:0005886">
    <property type="term" value="C:plasma membrane"/>
    <property type="evidence" value="ECO:0000318"/>
    <property type="project" value="GO_Central"/>
</dbReference>
<sequence>METNNSYKNGALFTAMVAAECTIVGENIIFKLATSKGMSYFVFVFYSYAATTLVLLLLFPFIFRSNTASLPLFKFPVISRICFLSLVGSFFRILGYTGIAYSSPTLASMIGNLTPGFTFILAIIFRMENLALSSLSTWAKIIGTLVSVSGAMLVVLYKGPTIMSTASIPAQSLHWTPQSTRSRWVIGGLLLLISNLLISVWYIIQQTQTMKLYPAEFVVTLLYCLFATIISAPICFVGESNLSAWRLKPDIELASIVYSAFFGLSFITVVHTFGLRMKGPVYTAIFKPLSIAIAAITSFIFLSEALHLGSVIGGVITCVGFYTVLWGKANDEAGKNKDSCKIPLLQSP</sequence>
<evidence type="ECO:0000259" key="7">
    <source>
        <dbReference type="Pfam" id="PF00892"/>
    </source>
</evidence>
<feature type="transmembrane region" description="Helical" evidence="6">
    <location>
        <begin position="106"/>
        <end position="125"/>
    </location>
</feature>
<name>A0A067FSX4_CITSI</name>
<dbReference type="AlphaFoldDB" id="A0A067FSX4"/>
<dbReference type="Pfam" id="PF00892">
    <property type="entry name" value="EamA"/>
    <property type="match status" value="1"/>
</dbReference>
<keyword evidence="5 6" id="KW-0472">Membrane</keyword>
<feature type="transmembrane region" description="Helical" evidence="6">
    <location>
        <begin position="308"/>
        <end position="327"/>
    </location>
</feature>
<dbReference type="InterPro" id="IPR030184">
    <property type="entry name" value="WAT1-related"/>
</dbReference>
<dbReference type="EMBL" id="KK784900">
    <property type="protein sequence ID" value="KDO66276.1"/>
    <property type="molecule type" value="Genomic_DNA"/>
</dbReference>
<keyword evidence="4 6" id="KW-1133">Transmembrane helix</keyword>
<evidence type="ECO:0000313" key="8">
    <source>
        <dbReference type="EMBL" id="KDO66276.1"/>
    </source>
</evidence>
<feature type="transmembrane region" description="Helical" evidence="6">
    <location>
        <begin position="75"/>
        <end position="94"/>
    </location>
</feature>
<evidence type="ECO:0000256" key="5">
    <source>
        <dbReference type="ARBA" id="ARBA00023136"/>
    </source>
</evidence>
<evidence type="ECO:0000256" key="1">
    <source>
        <dbReference type="ARBA" id="ARBA00004141"/>
    </source>
</evidence>
<feature type="transmembrane region" description="Helical" evidence="6">
    <location>
        <begin position="40"/>
        <end position="63"/>
    </location>
</feature>
<feature type="transmembrane region" description="Helical" evidence="6">
    <location>
        <begin position="184"/>
        <end position="204"/>
    </location>
</feature>